<dbReference type="RefSeq" id="WP_155303012.1">
    <property type="nucleotide sequence ID" value="NZ_AP021875.1"/>
</dbReference>
<proteinExistence type="predicted"/>
<dbReference type="EMBL" id="AP021875">
    <property type="protein sequence ID" value="BBO73946.1"/>
    <property type="molecule type" value="Genomic_DNA"/>
</dbReference>
<evidence type="ECO:0000313" key="1">
    <source>
        <dbReference type="EMBL" id="BBO73946.1"/>
    </source>
</evidence>
<accession>A0A5K7YX74</accession>
<name>A0A5K7YX74_9BACT</name>
<reference evidence="1 2" key="1">
    <citation type="submission" date="2019-11" db="EMBL/GenBank/DDBJ databases">
        <title>Comparative genomics of hydrocarbon-degrading Desulfosarcina strains.</title>
        <authorList>
            <person name="Watanabe M."/>
            <person name="Kojima H."/>
            <person name="Fukui M."/>
        </authorList>
    </citation>
    <scope>NUCLEOTIDE SEQUENCE [LARGE SCALE GENOMIC DNA]</scope>
    <source>
        <strain evidence="1 2">PP31</strain>
    </source>
</reference>
<protein>
    <recommendedName>
        <fullName evidence="3">Zinc/iron-chelating domain-containing protein</fullName>
    </recommendedName>
</protein>
<dbReference type="InterPro" id="IPR005358">
    <property type="entry name" value="Puta_zinc/iron-chelating_dom"/>
</dbReference>
<dbReference type="KEGG" id="dwd:DSCW_13630"/>
<dbReference type="Proteomes" id="UP000427769">
    <property type="component" value="Chromosome"/>
</dbReference>
<sequence length="195" mass="21848">MEEKIKQMQAIYEDFEKAAASYKAEAACAKGCAFCCTDAGSIHITTLEGRVIQNCIQRLPRSRQVAVKKALAADMKRRERNQPSACPLLMKNRACMIYDHRPFACRRIYSLKTCSPSQHPVLSKQVMGLGDEAIKALQQLDDNGYSGHLSYILHMLNTPAFLETYLVGDYQPEAIMQFGKSHGIVINRMAIEMNG</sequence>
<evidence type="ECO:0008006" key="3">
    <source>
        <dbReference type="Google" id="ProtNLM"/>
    </source>
</evidence>
<gene>
    <name evidence="1" type="ORF">DSCW_13630</name>
</gene>
<organism evidence="1 2">
    <name type="scientific">Desulfosarcina widdelii</name>
    <dbReference type="NCBI Taxonomy" id="947919"/>
    <lineage>
        <taxon>Bacteria</taxon>
        <taxon>Pseudomonadati</taxon>
        <taxon>Thermodesulfobacteriota</taxon>
        <taxon>Desulfobacteria</taxon>
        <taxon>Desulfobacterales</taxon>
        <taxon>Desulfosarcinaceae</taxon>
        <taxon>Desulfosarcina</taxon>
    </lineage>
</organism>
<dbReference type="Pfam" id="PF03692">
    <property type="entry name" value="CxxCxxCC"/>
    <property type="match status" value="1"/>
</dbReference>
<dbReference type="OrthoDB" id="9779822at2"/>
<dbReference type="AlphaFoldDB" id="A0A5K7YX74"/>
<evidence type="ECO:0000313" key="2">
    <source>
        <dbReference type="Proteomes" id="UP000427769"/>
    </source>
</evidence>
<keyword evidence="2" id="KW-1185">Reference proteome</keyword>